<evidence type="ECO:0000313" key="4">
    <source>
        <dbReference type="EMBL" id="GAA0368016.1"/>
    </source>
</evidence>
<dbReference type="PANTHER" id="PTHR42901:SF1">
    <property type="entry name" value="ALCOHOL DEHYDROGENASE"/>
    <property type="match status" value="1"/>
</dbReference>
<keyword evidence="5" id="KW-1185">Reference proteome</keyword>
<gene>
    <name evidence="4" type="ORF">GCM10008932_19830</name>
</gene>
<dbReference type="InterPro" id="IPR020904">
    <property type="entry name" value="Sc_DH/Rdtase_CS"/>
</dbReference>
<comment type="caution">
    <text evidence="4">The sequence shown here is derived from an EMBL/GenBank/DDBJ whole genome shotgun (WGS) entry which is preliminary data.</text>
</comment>
<dbReference type="Pfam" id="PF00106">
    <property type="entry name" value="adh_short"/>
    <property type="match status" value="1"/>
</dbReference>
<dbReference type="PRINTS" id="PR00081">
    <property type="entry name" value="GDHRDH"/>
</dbReference>
<proteinExistence type="inferred from homology"/>
<organism evidence="4 5">
    <name type="scientific">Alkalibacterium iburiense</name>
    <dbReference type="NCBI Taxonomy" id="290589"/>
    <lineage>
        <taxon>Bacteria</taxon>
        <taxon>Bacillati</taxon>
        <taxon>Bacillota</taxon>
        <taxon>Bacilli</taxon>
        <taxon>Lactobacillales</taxon>
        <taxon>Carnobacteriaceae</taxon>
        <taxon>Alkalibacterium</taxon>
    </lineage>
</organism>
<dbReference type="EMBL" id="BAAACW010000128">
    <property type="protein sequence ID" value="GAA0368016.1"/>
    <property type="molecule type" value="Genomic_DNA"/>
</dbReference>
<evidence type="ECO:0000256" key="1">
    <source>
        <dbReference type="ARBA" id="ARBA00006484"/>
    </source>
</evidence>
<dbReference type="RefSeq" id="WP_343756230.1">
    <property type="nucleotide sequence ID" value="NZ_BAAACW010000128.1"/>
</dbReference>
<name>A0ABP3HG88_9LACT</name>
<dbReference type="NCBIfam" id="NF006776">
    <property type="entry name" value="PRK09291.1"/>
    <property type="match status" value="1"/>
</dbReference>
<evidence type="ECO:0000313" key="5">
    <source>
        <dbReference type="Proteomes" id="UP001501166"/>
    </source>
</evidence>
<dbReference type="Proteomes" id="UP001501166">
    <property type="component" value="Unassembled WGS sequence"/>
</dbReference>
<dbReference type="InterPro" id="IPR002347">
    <property type="entry name" value="SDR_fam"/>
</dbReference>
<accession>A0ABP3HG88</accession>
<sequence length="282" mass="31608">MDVGTILITGAGSGFGKLTSLTLGKLGYSVIAATETTRQAALLQEDAQALGIPLRIEKVDITNSDDREKAWTWDVDILVNNAGVSEGGSLVDIPEKNFRHQYEVNVFGTLLFTQGFAKQMIKKKSGRIVFITSISGLMANAFSGSYVSSKYALEGIASTLSQELMEHHVEVATVNHGPFLTGFNDEEFERYRNWPGKPEDYVFNPADLSFPLKQYEAKEAIAPTIRVILGLTKSYRNIVPKKIKPVVKMMQKFEWMRRTHWFLGKRHPMAQKSMKMEPATRK</sequence>
<dbReference type="SUPFAM" id="SSF51735">
    <property type="entry name" value="NAD(P)-binding Rossmann-fold domains"/>
    <property type="match status" value="1"/>
</dbReference>
<dbReference type="PANTHER" id="PTHR42901">
    <property type="entry name" value="ALCOHOL DEHYDROGENASE"/>
    <property type="match status" value="1"/>
</dbReference>
<comment type="similarity">
    <text evidence="1 3">Belongs to the short-chain dehydrogenases/reductases (SDR) family.</text>
</comment>
<dbReference type="Gene3D" id="3.40.50.720">
    <property type="entry name" value="NAD(P)-binding Rossmann-like Domain"/>
    <property type="match status" value="1"/>
</dbReference>
<dbReference type="PROSITE" id="PS00061">
    <property type="entry name" value="ADH_SHORT"/>
    <property type="match status" value="1"/>
</dbReference>
<keyword evidence="2" id="KW-0560">Oxidoreductase</keyword>
<evidence type="ECO:0000256" key="3">
    <source>
        <dbReference type="RuleBase" id="RU000363"/>
    </source>
</evidence>
<dbReference type="PRINTS" id="PR00080">
    <property type="entry name" value="SDRFAMILY"/>
</dbReference>
<reference evidence="5" key="1">
    <citation type="journal article" date="2019" name="Int. J. Syst. Evol. Microbiol.">
        <title>The Global Catalogue of Microorganisms (GCM) 10K type strain sequencing project: providing services to taxonomists for standard genome sequencing and annotation.</title>
        <authorList>
            <consortium name="The Broad Institute Genomics Platform"/>
            <consortium name="The Broad Institute Genome Sequencing Center for Infectious Disease"/>
            <person name="Wu L."/>
            <person name="Ma J."/>
        </authorList>
    </citation>
    <scope>NUCLEOTIDE SEQUENCE [LARGE SCALE GENOMIC DNA]</scope>
    <source>
        <strain evidence="5">JCM 12662</strain>
    </source>
</reference>
<protein>
    <submittedName>
        <fullName evidence="4">SDR family oxidoreductase</fullName>
    </submittedName>
</protein>
<dbReference type="InterPro" id="IPR036291">
    <property type="entry name" value="NAD(P)-bd_dom_sf"/>
</dbReference>
<evidence type="ECO:0000256" key="2">
    <source>
        <dbReference type="ARBA" id="ARBA00023002"/>
    </source>
</evidence>